<evidence type="ECO:0000313" key="2">
    <source>
        <dbReference type="EMBL" id="PWR71277.1"/>
    </source>
</evidence>
<dbReference type="GeneID" id="97547102"/>
<comment type="caution">
    <text evidence="2">The sequence shown here is derived from an EMBL/GenBank/DDBJ whole genome shotgun (WGS) entry which is preliminary data.</text>
</comment>
<dbReference type="Gene3D" id="3.40.50.1980">
    <property type="entry name" value="Nitrogenase molybdenum iron protein domain"/>
    <property type="match status" value="2"/>
</dbReference>
<protein>
    <submittedName>
        <fullName evidence="2">ABC transporter substrate-binding protein</fullName>
    </submittedName>
</protein>
<dbReference type="SUPFAM" id="SSF53807">
    <property type="entry name" value="Helical backbone' metal receptor"/>
    <property type="match status" value="1"/>
</dbReference>
<dbReference type="AlphaFoldDB" id="A0A2V2N4Z9"/>
<reference evidence="2 3" key="1">
    <citation type="submission" date="2018-05" db="EMBL/GenBank/DDBJ databases">
        <title>Draft genome of Methanospirillum lacunae Ki8-1.</title>
        <authorList>
            <person name="Dueholm M.S."/>
            <person name="Nielsen P.H."/>
            <person name="Bakmann L.F."/>
            <person name="Otzen D.E."/>
        </authorList>
    </citation>
    <scope>NUCLEOTIDE SEQUENCE [LARGE SCALE GENOMIC DNA]</scope>
    <source>
        <strain evidence="2 3">Ki8-1</strain>
    </source>
</reference>
<feature type="domain" description="Fe/B12 periplasmic-binding" evidence="1">
    <location>
        <begin position="41"/>
        <end position="312"/>
    </location>
</feature>
<keyword evidence="3" id="KW-1185">Reference proteome</keyword>
<dbReference type="Gene3D" id="1.20.58.2180">
    <property type="match status" value="1"/>
</dbReference>
<organism evidence="2 3">
    <name type="scientific">Methanospirillum lacunae</name>
    <dbReference type="NCBI Taxonomy" id="668570"/>
    <lineage>
        <taxon>Archaea</taxon>
        <taxon>Methanobacteriati</taxon>
        <taxon>Methanobacteriota</taxon>
        <taxon>Stenosarchaea group</taxon>
        <taxon>Methanomicrobia</taxon>
        <taxon>Methanomicrobiales</taxon>
        <taxon>Methanospirillaceae</taxon>
        <taxon>Methanospirillum</taxon>
    </lineage>
</organism>
<evidence type="ECO:0000259" key="1">
    <source>
        <dbReference type="PROSITE" id="PS50983"/>
    </source>
</evidence>
<dbReference type="PANTHER" id="PTHR30535">
    <property type="entry name" value="VITAMIN B12-BINDING PROTEIN"/>
    <property type="match status" value="1"/>
</dbReference>
<sequence>MKFNNSIHLLSSLTLAFLVLAVVVISSASASTVEVPKDVNKIGCLFGPSYEKVVILGAEDKITMASDSHQTLWPWSNIVYKDLNKIPVIIKNAQTPNIEDLVKNKPDVIFFWNTPETVQKIEDAGIPVVPAPDTKKFEDVKTSLDSYAQVLGPDAKAISKDYADYFDKKLAYVKSNIGDIPSDQRPSVYFAIRKPLQTAGANSDISEMISLAGGKSVTDGLDAGFGTDITVEQLLKWNPDYIIIDHCGASNLGSKPADQTLQEMVNDTRFSDLSAMKNQHVYISPTGVFFWDAGQQQILQLMWLAKLLHPDKFQDLNMNNEVKEFYSKFYHYELTDDQADRILKLLPPVKSGGT</sequence>
<dbReference type="EMBL" id="QGMY01000008">
    <property type="protein sequence ID" value="PWR71277.1"/>
    <property type="molecule type" value="Genomic_DNA"/>
</dbReference>
<dbReference type="PROSITE" id="PS50983">
    <property type="entry name" value="FE_B12_PBP"/>
    <property type="match status" value="1"/>
</dbReference>
<proteinExistence type="predicted"/>
<dbReference type="InterPro" id="IPR002491">
    <property type="entry name" value="ABC_transptr_periplasmic_BD"/>
</dbReference>
<dbReference type="PANTHER" id="PTHR30535:SF34">
    <property type="entry name" value="MOLYBDATE-BINDING PROTEIN MOLA"/>
    <property type="match status" value="1"/>
</dbReference>
<dbReference type="Pfam" id="PF01497">
    <property type="entry name" value="Peripla_BP_2"/>
    <property type="match status" value="1"/>
</dbReference>
<evidence type="ECO:0000313" key="3">
    <source>
        <dbReference type="Proteomes" id="UP000245657"/>
    </source>
</evidence>
<dbReference type="Proteomes" id="UP000245657">
    <property type="component" value="Unassembled WGS sequence"/>
</dbReference>
<dbReference type="InterPro" id="IPR050902">
    <property type="entry name" value="ABC_Transporter_SBP"/>
</dbReference>
<dbReference type="OrthoDB" id="24039at2157"/>
<gene>
    <name evidence="2" type="ORF">DK846_10435</name>
</gene>
<dbReference type="RefSeq" id="WP_109968895.1">
    <property type="nucleotide sequence ID" value="NZ_CP176093.1"/>
</dbReference>
<name>A0A2V2N4Z9_9EURY</name>
<accession>A0A2V2N4Z9</accession>